<keyword evidence="2" id="KW-0732">Signal</keyword>
<evidence type="ECO:0000313" key="4">
    <source>
        <dbReference type="Proteomes" id="UP000824088"/>
    </source>
</evidence>
<feature type="signal peptide" evidence="2">
    <location>
        <begin position="1"/>
        <end position="22"/>
    </location>
</feature>
<protein>
    <submittedName>
        <fullName evidence="3">Uncharacterized protein</fullName>
    </submittedName>
</protein>
<feature type="compositionally biased region" description="Low complexity" evidence="1">
    <location>
        <begin position="46"/>
        <end position="57"/>
    </location>
</feature>
<feature type="chain" id="PRO_5039257836" evidence="2">
    <location>
        <begin position="23"/>
        <end position="335"/>
    </location>
</feature>
<evidence type="ECO:0000256" key="2">
    <source>
        <dbReference type="SAM" id="SignalP"/>
    </source>
</evidence>
<feature type="compositionally biased region" description="Gly residues" evidence="1">
    <location>
        <begin position="33"/>
        <end position="45"/>
    </location>
</feature>
<evidence type="ECO:0000313" key="3">
    <source>
        <dbReference type="EMBL" id="HIU21531.1"/>
    </source>
</evidence>
<dbReference type="PROSITE" id="PS51257">
    <property type="entry name" value="PROKAR_LIPOPROTEIN"/>
    <property type="match status" value="1"/>
</dbReference>
<reference evidence="3" key="1">
    <citation type="submission" date="2020-10" db="EMBL/GenBank/DDBJ databases">
        <authorList>
            <person name="Gilroy R."/>
        </authorList>
    </citation>
    <scope>NUCLEOTIDE SEQUENCE</scope>
    <source>
        <strain evidence="3">1063</strain>
    </source>
</reference>
<evidence type="ECO:0000256" key="1">
    <source>
        <dbReference type="SAM" id="MobiDB-lite"/>
    </source>
</evidence>
<dbReference type="Proteomes" id="UP000824088">
    <property type="component" value="Unassembled WGS sequence"/>
</dbReference>
<reference evidence="3" key="2">
    <citation type="journal article" date="2021" name="PeerJ">
        <title>Extensive microbial diversity within the chicken gut microbiome revealed by metagenomics and culture.</title>
        <authorList>
            <person name="Gilroy R."/>
            <person name="Ravi A."/>
            <person name="Getino M."/>
            <person name="Pursley I."/>
            <person name="Horton D.L."/>
            <person name="Alikhan N.F."/>
            <person name="Baker D."/>
            <person name="Gharbi K."/>
            <person name="Hall N."/>
            <person name="Watson M."/>
            <person name="Adriaenssens E.M."/>
            <person name="Foster-Nyarko E."/>
            <person name="Jarju S."/>
            <person name="Secka A."/>
            <person name="Antonio M."/>
            <person name="Oren A."/>
            <person name="Chaudhuri R.R."/>
            <person name="La Ragione R."/>
            <person name="Hildebrand F."/>
            <person name="Pallen M.J."/>
        </authorList>
    </citation>
    <scope>NUCLEOTIDE SEQUENCE</scope>
    <source>
        <strain evidence="3">1063</strain>
    </source>
</reference>
<accession>A0A9D1L2F8</accession>
<sequence>MKKLLTVLMIALVAALALGLVACNIGDGAGGGSSTGNVNGGGNGGSDITDGGNTGTADDGKFDELDTTEEIYGFSAASAGMLISAMNDGGAATASSAADTGTDAATGTDTAKLDGYMALVDSLLADGGFNVTAEQSDREGYAVKSTVSYRDMQGNTVAYVMYYNETLLPDYDRDDDDRFETEEDYAISGIMIIDGTEYAIRGERESENEPGESESETTFRVTLSDTRYMLVEQSVENENGEEEKEYNYSVYENRRLVERSTFEYESERGETEIKMTSYSGGVSEIFFFEKETVRGEEVIRIRVGSAQASDGYYVHILTDAETGETYYSYEKINRM</sequence>
<dbReference type="AlphaFoldDB" id="A0A9D1L2F8"/>
<comment type="caution">
    <text evidence="3">The sequence shown here is derived from an EMBL/GenBank/DDBJ whole genome shotgun (WGS) entry which is preliminary data.</text>
</comment>
<organism evidence="3 4">
    <name type="scientific">Candidatus Limadaptatus stercorigallinarum</name>
    <dbReference type="NCBI Taxonomy" id="2840845"/>
    <lineage>
        <taxon>Bacteria</taxon>
        <taxon>Bacillati</taxon>
        <taxon>Bacillota</taxon>
        <taxon>Clostridia</taxon>
        <taxon>Eubacteriales</taxon>
        <taxon>Candidatus Limadaptatus</taxon>
    </lineage>
</organism>
<gene>
    <name evidence="3" type="ORF">IAD51_04795</name>
</gene>
<dbReference type="EMBL" id="DVMN01000086">
    <property type="protein sequence ID" value="HIU21531.1"/>
    <property type="molecule type" value="Genomic_DNA"/>
</dbReference>
<feature type="region of interest" description="Disordered" evidence="1">
    <location>
        <begin position="33"/>
        <end position="62"/>
    </location>
</feature>
<name>A0A9D1L2F8_9FIRM</name>
<proteinExistence type="predicted"/>